<dbReference type="CDD" id="cd06558">
    <property type="entry name" value="crotonase-like"/>
    <property type="match status" value="1"/>
</dbReference>
<dbReference type="Gene3D" id="1.10.12.10">
    <property type="entry name" value="Lyase 2-enoyl-coa Hydratase, Chain A, domain 2"/>
    <property type="match status" value="1"/>
</dbReference>
<organism evidence="2 3">
    <name type="scientific">Leucocoprinus leucothites</name>
    <dbReference type="NCBI Taxonomy" id="201217"/>
    <lineage>
        <taxon>Eukaryota</taxon>
        <taxon>Fungi</taxon>
        <taxon>Dikarya</taxon>
        <taxon>Basidiomycota</taxon>
        <taxon>Agaricomycotina</taxon>
        <taxon>Agaricomycetes</taxon>
        <taxon>Agaricomycetidae</taxon>
        <taxon>Agaricales</taxon>
        <taxon>Agaricineae</taxon>
        <taxon>Agaricaceae</taxon>
        <taxon>Leucocoprinus</taxon>
    </lineage>
</organism>
<comment type="caution">
    <text evidence="2">The sequence shown here is derived from an EMBL/GenBank/DDBJ whole genome shotgun (WGS) entry which is preliminary data.</text>
</comment>
<name>A0A8H5G6Y3_9AGAR</name>
<sequence>MAEPDYKDLGFKDIIVDRDGAVITIWINRAKQRNVVNTNIIEELIRIFELADRDDRVRVVILTAEPTAPAFCSGADISGGWDVLWQEEAEKEGPQAHRDGGGRASLAIYRCRKITISAVNGHAAGVGITALQLPFDLRLVWAGAKITFPFVRRGIVPEATSSYLLPRLLGHSRANSLLLTGETVTPDSPHIRDLYHQILPTRDAVYPAAKALADELAAHTSQTSVALAKSLLQHPGDSIEENHLLDSRVMRITAGSKDGAEGVRSFLERRPPKFVGVLSKDLTDWFPWWRRMDVKHLKTKL</sequence>
<reference evidence="2 3" key="1">
    <citation type="journal article" date="2020" name="ISME J.">
        <title>Uncovering the hidden diversity of litter-decomposition mechanisms in mushroom-forming fungi.</title>
        <authorList>
            <person name="Floudas D."/>
            <person name="Bentzer J."/>
            <person name="Ahren D."/>
            <person name="Johansson T."/>
            <person name="Persson P."/>
            <person name="Tunlid A."/>
        </authorList>
    </citation>
    <scope>NUCLEOTIDE SEQUENCE [LARGE SCALE GENOMIC DNA]</scope>
    <source>
        <strain evidence="2 3">CBS 146.42</strain>
    </source>
</reference>
<dbReference type="PANTHER" id="PTHR43684:SF4">
    <property type="entry name" value="ENOYL-COA HYDRATASE_ISOMERASE FAMILY PROTEIN (AFU_ORTHOLOGUE AFUA_1G01890)"/>
    <property type="match status" value="1"/>
</dbReference>
<protein>
    <submittedName>
        <fullName evidence="2">Uncharacterized protein</fullName>
    </submittedName>
</protein>
<dbReference type="SUPFAM" id="SSF52096">
    <property type="entry name" value="ClpP/crotonase"/>
    <property type="match status" value="1"/>
</dbReference>
<dbReference type="OrthoDB" id="2018133at2759"/>
<evidence type="ECO:0000256" key="1">
    <source>
        <dbReference type="ARBA" id="ARBA00005254"/>
    </source>
</evidence>
<evidence type="ECO:0000313" key="2">
    <source>
        <dbReference type="EMBL" id="KAF5359524.1"/>
    </source>
</evidence>
<proteinExistence type="inferred from homology"/>
<gene>
    <name evidence="2" type="ORF">D9756_003490</name>
</gene>
<dbReference type="InterPro" id="IPR014748">
    <property type="entry name" value="Enoyl-CoA_hydra_C"/>
</dbReference>
<dbReference type="Pfam" id="PF00378">
    <property type="entry name" value="ECH_1"/>
    <property type="match status" value="1"/>
</dbReference>
<dbReference type="InterPro" id="IPR001753">
    <property type="entry name" value="Enoyl-CoA_hydra/iso"/>
</dbReference>
<dbReference type="PANTHER" id="PTHR43684">
    <property type="match status" value="1"/>
</dbReference>
<dbReference type="AlphaFoldDB" id="A0A8H5G6Y3"/>
<accession>A0A8H5G6Y3</accession>
<evidence type="ECO:0000313" key="3">
    <source>
        <dbReference type="Proteomes" id="UP000559027"/>
    </source>
</evidence>
<dbReference type="Proteomes" id="UP000559027">
    <property type="component" value="Unassembled WGS sequence"/>
</dbReference>
<comment type="similarity">
    <text evidence="1">Belongs to the enoyl-CoA hydratase/isomerase family.</text>
</comment>
<keyword evidence="3" id="KW-1185">Reference proteome</keyword>
<dbReference type="Gene3D" id="3.90.226.10">
    <property type="entry name" value="2-enoyl-CoA Hydratase, Chain A, domain 1"/>
    <property type="match status" value="1"/>
</dbReference>
<dbReference type="EMBL" id="JAACJO010000004">
    <property type="protein sequence ID" value="KAF5359524.1"/>
    <property type="molecule type" value="Genomic_DNA"/>
</dbReference>
<dbReference type="InterPro" id="IPR029045">
    <property type="entry name" value="ClpP/crotonase-like_dom_sf"/>
</dbReference>
<dbReference type="InterPro" id="IPR051053">
    <property type="entry name" value="ECH/Chromodomain_protein"/>
</dbReference>